<evidence type="ECO:0000256" key="8">
    <source>
        <dbReference type="ARBA" id="ARBA00023328"/>
    </source>
</evidence>
<dbReference type="PANTHER" id="PTHR14281:SF0">
    <property type="entry name" value="KINETOCHORE PROTEIN SPC25"/>
    <property type="match status" value="1"/>
</dbReference>
<dbReference type="GO" id="GO:0005634">
    <property type="term" value="C:nucleus"/>
    <property type="evidence" value="ECO:0007669"/>
    <property type="project" value="UniProtKB-SubCell"/>
</dbReference>
<sequence>MSAATASPLGFTHNALNQLKKSRQLLNNYVAKQTAEINQIQSQKKIIYEQQCEQIKEKIQELQQIQRHRGVASEESDSDGIQQRLNVLQAKQIELERELANLHLEKKGLQKSLNATKEEEKVAFTKAEQVRKSKERIEKSKQVTVEDLTIGLVKYRELGLDFVRCDENGALKFQFTKIDATDVDRIFGFTLKITNDDLYVVDDCDPFLDDDVVMKLVNELNETEDYPYFMRGMRRAFQESLNQ</sequence>
<organism evidence="12 13">
    <name type="scientific">Chaetoceros tenuissimus</name>
    <dbReference type="NCBI Taxonomy" id="426638"/>
    <lineage>
        <taxon>Eukaryota</taxon>
        <taxon>Sar</taxon>
        <taxon>Stramenopiles</taxon>
        <taxon>Ochrophyta</taxon>
        <taxon>Bacillariophyta</taxon>
        <taxon>Coscinodiscophyceae</taxon>
        <taxon>Chaetocerotophycidae</taxon>
        <taxon>Chaetocerotales</taxon>
        <taxon>Chaetocerotaceae</taxon>
        <taxon>Chaetoceros</taxon>
    </lineage>
</organism>
<feature type="domain" description="Chromosome segregation protein Spc25 C-terminal" evidence="11">
    <location>
        <begin position="167"/>
        <end position="238"/>
    </location>
</feature>
<feature type="coiled-coil region" evidence="10">
    <location>
        <begin position="45"/>
        <end position="119"/>
    </location>
</feature>
<dbReference type="Pfam" id="PF08234">
    <property type="entry name" value="Spindle_Spc25"/>
    <property type="match status" value="1"/>
</dbReference>
<comment type="similarity">
    <text evidence="2 9">Belongs to the SPC25 family.</text>
</comment>
<comment type="caution">
    <text evidence="12">The sequence shown here is derived from an EMBL/GenBank/DDBJ whole genome shotgun (WGS) entry which is preliminary data.</text>
</comment>
<comment type="function">
    <text evidence="9">Acts as a component of the essential kinetochore-associated NDC80 complex, which is required for chromosome segregation and spindle checkpoint activity.</text>
</comment>
<dbReference type="PANTHER" id="PTHR14281">
    <property type="entry name" value="KINETOCHORE PROTEIN SPC25-RELATED"/>
    <property type="match status" value="1"/>
</dbReference>
<evidence type="ECO:0000256" key="6">
    <source>
        <dbReference type="ARBA" id="ARBA00023054"/>
    </source>
</evidence>
<keyword evidence="4 9" id="KW-0132">Cell division</keyword>
<dbReference type="Proteomes" id="UP001054902">
    <property type="component" value="Unassembled WGS sequence"/>
</dbReference>
<comment type="subunit">
    <text evidence="9">Component of the NDC80 complex.</text>
</comment>
<evidence type="ECO:0000259" key="11">
    <source>
        <dbReference type="Pfam" id="PF08234"/>
    </source>
</evidence>
<evidence type="ECO:0000256" key="9">
    <source>
        <dbReference type="RuleBase" id="RU367150"/>
    </source>
</evidence>
<keyword evidence="9" id="KW-0539">Nucleus</keyword>
<dbReference type="AlphaFoldDB" id="A0AAD3CZH0"/>
<name>A0AAD3CZH0_9STRA</name>
<dbReference type="Gene3D" id="3.30.457.50">
    <property type="entry name" value="Chromosome segregation protein Spc25"/>
    <property type="match status" value="1"/>
</dbReference>
<dbReference type="GO" id="GO:0007059">
    <property type="term" value="P:chromosome segregation"/>
    <property type="evidence" value="ECO:0007669"/>
    <property type="project" value="InterPro"/>
</dbReference>
<evidence type="ECO:0000256" key="2">
    <source>
        <dbReference type="ARBA" id="ARBA00006379"/>
    </source>
</evidence>
<keyword evidence="6 10" id="KW-0175">Coiled coil</keyword>
<dbReference type="InterPro" id="IPR045143">
    <property type="entry name" value="Spc25"/>
</dbReference>
<proteinExistence type="inferred from homology"/>
<evidence type="ECO:0000256" key="3">
    <source>
        <dbReference type="ARBA" id="ARBA00022454"/>
    </source>
</evidence>
<protein>
    <recommendedName>
        <fullName evidence="9">Kinetochore protein SPC25</fullName>
    </recommendedName>
</protein>
<keyword evidence="9" id="KW-0995">Kinetochore</keyword>
<dbReference type="InterPro" id="IPR013255">
    <property type="entry name" value="Spc25_C"/>
</dbReference>
<evidence type="ECO:0000256" key="7">
    <source>
        <dbReference type="ARBA" id="ARBA00023306"/>
    </source>
</evidence>
<dbReference type="GO" id="GO:0031262">
    <property type="term" value="C:Ndc80 complex"/>
    <property type="evidence" value="ECO:0007669"/>
    <property type="project" value="InterPro"/>
</dbReference>
<keyword evidence="5 9" id="KW-0498">Mitosis</keyword>
<evidence type="ECO:0000256" key="5">
    <source>
        <dbReference type="ARBA" id="ARBA00022776"/>
    </source>
</evidence>
<evidence type="ECO:0000256" key="4">
    <source>
        <dbReference type="ARBA" id="ARBA00022618"/>
    </source>
</evidence>
<gene>
    <name evidence="12" type="ORF">CTEN210_11344</name>
</gene>
<keyword evidence="7 9" id="KW-0131">Cell cycle</keyword>
<evidence type="ECO:0000256" key="1">
    <source>
        <dbReference type="ARBA" id="ARBA00004584"/>
    </source>
</evidence>
<comment type="subcellular location">
    <subcellularLocation>
        <location evidence="1">Chromosome</location>
        <location evidence="1">Centromere</location>
    </subcellularLocation>
    <subcellularLocation>
        <location evidence="9">Nucleus</location>
    </subcellularLocation>
    <subcellularLocation>
        <location evidence="9">Chromosome</location>
        <location evidence="9">Centromere</location>
        <location evidence="9">Kinetochore</location>
    </subcellularLocation>
</comment>
<dbReference type="GO" id="GO:0051301">
    <property type="term" value="P:cell division"/>
    <property type="evidence" value="ECO:0007669"/>
    <property type="project" value="UniProtKB-UniRule"/>
</dbReference>
<reference evidence="12 13" key="1">
    <citation type="journal article" date="2021" name="Sci. Rep.">
        <title>The genome of the diatom Chaetoceros tenuissimus carries an ancient integrated fragment of an extant virus.</title>
        <authorList>
            <person name="Hongo Y."/>
            <person name="Kimura K."/>
            <person name="Takaki Y."/>
            <person name="Yoshida Y."/>
            <person name="Baba S."/>
            <person name="Kobayashi G."/>
            <person name="Nagasaki K."/>
            <person name="Hano T."/>
            <person name="Tomaru Y."/>
        </authorList>
    </citation>
    <scope>NUCLEOTIDE SEQUENCE [LARGE SCALE GENOMIC DNA]</scope>
    <source>
        <strain evidence="12 13">NIES-3715</strain>
    </source>
</reference>
<keyword evidence="3 9" id="KW-0158">Chromosome</keyword>
<keyword evidence="13" id="KW-1185">Reference proteome</keyword>
<evidence type="ECO:0000313" key="13">
    <source>
        <dbReference type="Proteomes" id="UP001054902"/>
    </source>
</evidence>
<dbReference type="EMBL" id="BLLK01000047">
    <property type="protein sequence ID" value="GFH54868.1"/>
    <property type="molecule type" value="Genomic_DNA"/>
</dbReference>
<keyword evidence="8 9" id="KW-0137">Centromere</keyword>
<evidence type="ECO:0000313" key="12">
    <source>
        <dbReference type="EMBL" id="GFH54868.1"/>
    </source>
</evidence>
<evidence type="ECO:0000256" key="10">
    <source>
        <dbReference type="SAM" id="Coils"/>
    </source>
</evidence>
<dbReference type="CDD" id="cd23784">
    <property type="entry name" value="RWD_Spc25"/>
    <property type="match status" value="1"/>
</dbReference>
<accession>A0AAD3CZH0</accession>